<dbReference type="AlphaFoldDB" id="A0A1Y1HL75"/>
<feature type="region of interest" description="Disordered" evidence="4">
    <location>
        <begin position="551"/>
        <end position="575"/>
    </location>
</feature>
<feature type="compositionally biased region" description="Basic and acidic residues" evidence="4">
    <location>
        <begin position="619"/>
        <end position="636"/>
    </location>
</feature>
<comment type="pathway">
    <text evidence="1">Protein modification; protein ubiquitination.</text>
</comment>
<proteinExistence type="predicted"/>
<dbReference type="Pfam" id="PF03000">
    <property type="entry name" value="NPH3"/>
    <property type="match status" value="1"/>
</dbReference>
<dbReference type="InterPro" id="IPR043454">
    <property type="entry name" value="NPH3/RPT2-like"/>
</dbReference>
<evidence type="ECO:0000313" key="7">
    <source>
        <dbReference type="EMBL" id="GAQ77721.1"/>
    </source>
</evidence>
<evidence type="ECO:0000259" key="5">
    <source>
        <dbReference type="PROSITE" id="PS50097"/>
    </source>
</evidence>
<reference evidence="7 8" key="1">
    <citation type="journal article" date="2014" name="Nat. Commun.">
        <title>Klebsormidium flaccidum genome reveals primary factors for plant terrestrial adaptation.</title>
        <authorList>
            <person name="Hori K."/>
            <person name="Maruyama F."/>
            <person name="Fujisawa T."/>
            <person name="Togashi T."/>
            <person name="Yamamoto N."/>
            <person name="Seo M."/>
            <person name="Sato S."/>
            <person name="Yamada T."/>
            <person name="Mori H."/>
            <person name="Tajima N."/>
            <person name="Moriyama T."/>
            <person name="Ikeuchi M."/>
            <person name="Watanabe M."/>
            <person name="Wada H."/>
            <person name="Kobayashi K."/>
            <person name="Saito M."/>
            <person name="Masuda T."/>
            <person name="Sasaki-Sekimoto Y."/>
            <person name="Mashiguchi K."/>
            <person name="Awai K."/>
            <person name="Shimojima M."/>
            <person name="Masuda S."/>
            <person name="Iwai M."/>
            <person name="Nobusawa T."/>
            <person name="Narise T."/>
            <person name="Kondo S."/>
            <person name="Saito H."/>
            <person name="Sato R."/>
            <person name="Murakawa M."/>
            <person name="Ihara Y."/>
            <person name="Oshima-Yamada Y."/>
            <person name="Ohtaka K."/>
            <person name="Satoh M."/>
            <person name="Sonobe K."/>
            <person name="Ishii M."/>
            <person name="Ohtani R."/>
            <person name="Kanamori-Sato M."/>
            <person name="Honoki R."/>
            <person name="Miyazaki D."/>
            <person name="Mochizuki H."/>
            <person name="Umetsu J."/>
            <person name="Higashi K."/>
            <person name="Shibata D."/>
            <person name="Kamiya Y."/>
            <person name="Sato N."/>
            <person name="Nakamura Y."/>
            <person name="Tabata S."/>
            <person name="Ida S."/>
            <person name="Kurokawa K."/>
            <person name="Ohta H."/>
        </authorList>
    </citation>
    <scope>NUCLEOTIDE SEQUENCE [LARGE SCALE GENOMIC DNA]</scope>
    <source>
        <strain evidence="7 8">NIES-2285</strain>
    </source>
</reference>
<evidence type="ECO:0000256" key="1">
    <source>
        <dbReference type="ARBA" id="ARBA00004906"/>
    </source>
</evidence>
<evidence type="ECO:0000256" key="4">
    <source>
        <dbReference type="SAM" id="MobiDB-lite"/>
    </source>
</evidence>
<sequence>MEMATSVLHLPLKFAAHNLVPDGLEALWLKTAGMPSDLIVNIAEAGLHLHRFPLYSRSSKFAEIAEIDKHSGQTFVSLDDLPGGLPAFLVVANFCYGLDVRLTPDNVAAVRCAAAFLRMDEASHSLQVSLLPVQLCLSSLGGARTLADYADRKLEQMLASVGDAMAVTRSCEALMPLAEELGIVKRCVEAVAGATVEKLGAGGEMSPLDTESIISLGLVMFSKMVEGLRAHGVPGPVAGRLIEEYGKKWLPLHTDEGEITKELCYEASKTLQTLVDLLPPLRREGGEAAESRHLMRLLKVAIRFGATTECREKIQDRAGSVLDHASLEDVLTLEPAELQALAEAFLFEENTRTLSAPMESLRAVATLIDGYLRRRVAKGMTVNSFYRLAMVLPPESRASHDELFHAMMEFLRAGNKQLTDMERLGLCETINPAKLSDAAAEQALMSDDVPIAYVAQILMAQKAKLVQQLNAKRAEDGSAEIAALKDENARLKEESEKARSKLNAAALSYTAVRAAMREENQTELVSLRMAYEELEQRLQGTPKVPVAFSPSGVGLSPPTGAHPTRHPTTTVPARNPAQVNVNPSLRQLVFKAPVRDPSSVHWAQGKAPGAVGLDQPAGDAREERDGGGIGRYKEPPQEFEPEQAPNKGRLRRLTRNGK</sequence>
<feature type="domain" description="NPH3" evidence="6">
    <location>
        <begin position="207"/>
        <end position="464"/>
    </location>
</feature>
<dbReference type="Proteomes" id="UP000054558">
    <property type="component" value="Unassembled WGS sequence"/>
</dbReference>
<gene>
    <name evidence="7" type="ORF">KFL_000030020</name>
</gene>
<dbReference type="InterPro" id="IPR011333">
    <property type="entry name" value="SKP1/BTB/POZ_sf"/>
</dbReference>
<dbReference type="PROSITE" id="PS50097">
    <property type="entry name" value="BTB"/>
    <property type="match status" value="1"/>
</dbReference>
<protein>
    <submittedName>
        <fullName evidence="7">Phototropic-responsive NPH3 family protein</fullName>
    </submittedName>
</protein>
<keyword evidence="8" id="KW-1185">Reference proteome</keyword>
<evidence type="ECO:0000256" key="2">
    <source>
        <dbReference type="ARBA" id="ARBA00022786"/>
    </source>
</evidence>
<dbReference type="PANTHER" id="PTHR32370">
    <property type="entry name" value="OS12G0117600 PROTEIN"/>
    <property type="match status" value="1"/>
</dbReference>
<name>A0A1Y1HL75_KLENI</name>
<keyword evidence="2" id="KW-0833">Ubl conjugation pathway</keyword>
<evidence type="ECO:0000313" key="8">
    <source>
        <dbReference type="Proteomes" id="UP000054558"/>
    </source>
</evidence>
<feature type="compositionally biased region" description="Basic residues" evidence="4">
    <location>
        <begin position="648"/>
        <end position="658"/>
    </location>
</feature>
<dbReference type="OMA" id="EQRRWRN"/>
<keyword evidence="3" id="KW-0175">Coiled coil</keyword>
<evidence type="ECO:0000259" key="6">
    <source>
        <dbReference type="PROSITE" id="PS51649"/>
    </source>
</evidence>
<feature type="region of interest" description="Disordered" evidence="4">
    <location>
        <begin position="599"/>
        <end position="658"/>
    </location>
</feature>
<dbReference type="InterPro" id="IPR000210">
    <property type="entry name" value="BTB/POZ_dom"/>
</dbReference>
<dbReference type="EMBL" id="DF236952">
    <property type="protein sequence ID" value="GAQ77721.1"/>
    <property type="molecule type" value="Genomic_DNA"/>
</dbReference>
<dbReference type="Gene3D" id="3.30.710.10">
    <property type="entry name" value="Potassium Channel Kv1.1, Chain A"/>
    <property type="match status" value="1"/>
</dbReference>
<feature type="compositionally biased region" description="Polar residues" evidence="4">
    <location>
        <begin position="566"/>
        <end position="575"/>
    </location>
</feature>
<dbReference type="UniPathway" id="UPA00143"/>
<organism evidence="7 8">
    <name type="scientific">Klebsormidium nitens</name>
    <name type="common">Green alga</name>
    <name type="synonym">Ulothrix nitens</name>
    <dbReference type="NCBI Taxonomy" id="105231"/>
    <lineage>
        <taxon>Eukaryota</taxon>
        <taxon>Viridiplantae</taxon>
        <taxon>Streptophyta</taxon>
        <taxon>Klebsormidiophyceae</taxon>
        <taxon>Klebsormidiales</taxon>
        <taxon>Klebsormidiaceae</taxon>
        <taxon>Klebsormidium</taxon>
    </lineage>
</organism>
<dbReference type="SUPFAM" id="SSF54695">
    <property type="entry name" value="POZ domain"/>
    <property type="match status" value="1"/>
</dbReference>
<feature type="coiled-coil region" evidence="3">
    <location>
        <begin position="455"/>
        <end position="537"/>
    </location>
</feature>
<dbReference type="PROSITE" id="PS51649">
    <property type="entry name" value="NPH3"/>
    <property type="match status" value="1"/>
</dbReference>
<feature type="domain" description="BTB" evidence="5">
    <location>
        <begin position="36"/>
        <end position="104"/>
    </location>
</feature>
<evidence type="ECO:0000256" key="3">
    <source>
        <dbReference type="SAM" id="Coils"/>
    </source>
</evidence>
<dbReference type="InterPro" id="IPR027356">
    <property type="entry name" value="NPH3_dom"/>
</dbReference>
<dbReference type="OrthoDB" id="624345at2759"/>
<accession>A0A1Y1HL75</accession>
<dbReference type="GO" id="GO:0016567">
    <property type="term" value="P:protein ubiquitination"/>
    <property type="evidence" value="ECO:0007669"/>
    <property type="project" value="UniProtKB-UniPathway"/>
</dbReference>